<keyword evidence="1" id="KW-1133">Transmembrane helix</keyword>
<evidence type="ECO:0000256" key="1">
    <source>
        <dbReference type="SAM" id="Phobius"/>
    </source>
</evidence>
<sequence>MRSVIRAIIRLAGLAFAPTCPFKVQDVCAENRLAIPLFTHLTSVIVLSIVTGISRLSPRFSILFEKRIVYSVSNRPASDPSNVVRMFNVTSLPVLFACLAVGMFLVIGNYLMNLNREDGINSYKFTFNQL</sequence>
<dbReference type="EMBL" id="BGZK01002874">
    <property type="protein sequence ID" value="GBP97123.1"/>
    <property type="molecule type" value="Genomic_DNA"/>
</dbReference>
<keyword evidence="3" id="KW-1185">Reference proteome</keyword>
<gene>
    <name evidence="2" type="ORF">EVAR_91855_1</name>
</gene>
<protein>
    <submittedName>
        <fullName evidence="2">Uncharacterized protein</fullName>
    </submittedName>
</protein>
<comment type="caution">
    <text evidence="2">The sequence shown here is derived from an EMBL/GenBank/DDBJ whole genome shotgun (WGS) entry which is preliminary data.</text>
</comment>
<feature type="transmembrane region" description="Helical" evidence="1">
    <location>
        <begin position="92"/>
        <end position="112"/>
    </location>
</feature>
<evidence type="ECO:0000313" key="3">
    <source>
        <dbReference type="Proteomes" id="UP000299102"/>
    </source>
</evidence>
<evidence type="ECO:0000313" key="2">
    <source>
        <dbReference type="EMBL" id="GBP97123.1"/>
    </source>
</evidence>
<reference evidence="2 3" key="1">
    <citation type="journal article" date="2019" name="Commun. Biol.">
        <title>The bagworm genome reveals a unique fibroin gene that provides high tensile strength.</title>
        <authorList>
            <person name="Kono N."/>
            <person name="Nakamura H."/>
            <person name="Ohtoshi R."/>
            <person name="Tomita M."/>
            <person name="Numata K."/>
            <person name="Arakawa K."/>
        </authorList>
    </citation>
    <scope>NUCLEOTIDE SEQUENCE [LARGE SCALE GENOMIC DNA]</scope>
</reference>
<name>A0A4C2ACN7_EUMVA</name>
<dbReference type="Proteomes" id="UP000299102">
    <property type="component" value="Unassembled WGS sequence"/>
</dbReference>
<organism evidence="2 3">
    <name type="scientific">Eumeta variegata</name>
    <name type="common">Bagworm moth</name>
    <name type="synonym">Eumeta japonica</name>
    <dbReference type="NCBI Taxonomy" id="151549"/>
    <lineage>
        <taxon>Eukaryota</taxon>
        <taxon>Metazoa</taxon>
        <taxon>Ecdysozoa</taxon>
        <taxon>Arthropoda</taxon>
        <taxon>Hexapoda</taxon>
        <taxon>Insecta</taxon>
        <taxon>Pterygota</taxon>
        <taxon>Neoptera</taxon>
        <taxon>Endopterygota</taxon>
        <taxon>Lepidoptera</taxon>
        <taxon>Glossata</taxon>
        <taxon>Ditrysia</taxon>
        <taxon>Tineoidea</taxon>
        <taxon>Psychidae</taxon>
        <taxon>Oiketicinae</taxon>
        <taxon>Eumeta</taxon>
    </lineage>
</organism>
<keyword evidence="1" id="KW-0812">Transmembrane</keyword>
<accession>A0A4C2ACN7</accession>
<proteinExistence type="predicted"/>
<dbReference type="AlphaFoldDB" id="A0A4C2ACN7"/>
<feature type="transmembrane region" description="Helical" evidence="1">
    <location>
        <begin position="37"/>
        <end position="57"/>
    </location>
</feature>
<keyword evidence="1" id="KW-0472">Membrane</keyword>